<comment type="caution">
    <text evidence="1">The sequence shown here is derived from an EMBL/GenBank/DDBJ whole genome shotgun (WGS) entry which is preliminary data.</text>
</comment>
<evidence type="ECO:0000313" key="2">
    <source>
        <dbReference type="Proteomes" id="UP001597267"/>
    </source>
</evidence>
<dbReference type="Proteomes" id="UP001597267">
    <property type="component" value="Unassembled WGS sequence"/>
</dbReference>
<reference evidence="2" key="1">
    <citation type="journal article" date="2019" name="Int. J. Syst. Evol. Microbiol.">
        <title>The Global Catalogue of Microorganisms (GCM) 10K type strain sequencing project: providing services to taxonomists for standard genome sequencing and annotation.</title>
        <authorList>
            <consortium name="The Broad Institute Genomics Platform"/>
            <consortium name="The Broad Institute Genome Sequencing Center for Infectious Disease"/>
            <person name="Wu L."/>
            <person name="Ma J."/>
        </authorList>
    </citation>
    <scope>NUCLEOTIDE SEQUENCE [LARGE SCALE GENOMIC DNA]</scope>
    <source>
        <strain evidence="2">CCM 8896</strain>
    </source>
</reference>
<organism evidence="1 2">
    <name type="scientific">Agrilactobacillus yilanensis</name>
    <dbReference type="NCBI Taxonomy" id="2485997"/>
    <lineage>
        <taxon>Bacteria</taxon>
        <taxon>Bacillati</taxon>
        <taxon>Bacillota</taxon>
        <taxon>Bacilli</taxon>
        <taxon>Lactobacillales</taxon>
        <taxon>Lactobacillaceae</taxon>
        <taxon>Agrilactobacillus</taxon>
    </lineage>
</organism>
<gene>
    <name evidence="1" type="ORF">ACFQ5M_03075</name>
</gene>
<accession>A0ABW4J5Z5</accession>
<sequence length="170" mass="19262">MLAKPISADYLAISKVLADVLPKAKTNILYHQAAPLTKTKITDYYELQLGLPLNGRLTTLFLYKNLDTGYTLTDLGTLLFTNQILEPFIKQQRTKSADAQTYENYDVSVCQFLKQPWFKNFLGQYHLTLTHEVAIEAGFETRPELKTALQAFLNLFNDLLKPDTAKVALS</sequence>
<protein>
    <submittedName>
        <fullName evidence="1">Uncharacterized protein</fullName>
    </submittedName>
</protein>
<evidence type="ECO:0000313" key="1">
    <source>
        <dbReference type="EMBL" id="MFD1671076.1"/>
    </source>
</evidence>
<dbReference type="RefSeq" id="WP_125714957.1">
    <property type="nucleotide sequence ID" value="NZ_JBHTOP010000004.1"/>
</dbReference>
<keyword evidence="2" id="KW-1185">Reference proteome</keyword>
<name>A0ABW4J5Z5_9LACO</name>
<proteinExistence type="predicted"/>
<dbReference type="EMBL" id="JBHTOP010000004">
    <property type="protein sequence ID" value="MFD1671076.1"/>
    <property type="molecule type" value="Genomic_DNA"/>
</dbReference>